<accession>A0A3A9AFW1</accession>
<feature type="transmembrane region" description="Helical" evidence="1">
    <location>
        <begin position="12"/>
        <end position="33"/>
    </location>
</feature>
<protein>
    <recommendedName>
        <fullName evidence="4">Spore coat protein CotH</fullName>
    </recommendedName>
</protein>
<gene>
    <name evidence="2" type="ORF">D7V94_14235</name>
</gene>
<dbReference type="Proteomes" id="UP000280696">
    <property type="component" value="Unassembled WGS sequence"/>
</dbReference>
<keyword evidence="1" id="KW-1133">Transmembrane helix</keyword>
<dbReference type="Pfam" id="PF08757">
    <property type="entry name" value="CotH"/>
    <property type="match status" value="1"/>
</dbReference>
<evidence type="ECO:0008006" key="4">
    <source>
        <dbReference type="Google" id="ProtNLM"/>
    </source>
</evidence>
<evidence type="ECO:0000256" key="1">
    <source>
        <dbReference type="SAM" id="Phobius"/>
    </source>
</evidence>
<evidence type="ECO:0000313" key="2">
    <source>
        <dbReference type="EMBL" id="RKI90277.1"/>
    </source>
</evidence>
<dbReference type="InterPro" id="IPR014867">
    <property type="entry name" value="Spore_coat_CotH_CotH2/3/7"/>
</dbReference>
<proteinExistence type="predicted"/>
<reference evidence="2 3" key="1">
    <citation type="submission" date="2018-09" db="EMBL/GenBank/DDBJ databases">
        <title>Murine metabolic-syndrome-specific gut microbial biobank.</title>
        <authorList>
            <person name="Liu C."/>
        </authorList>
    </citation>
    <scope>NUCLEOTIDE SEQUENCE [LARGE SCALE GENOMIC DNA]</scope>
    <source>
        <strain evidence="2 3">0.1xD8-82</strain>
    </source>
</reference>
<sequence length="622" mass="70555">MIHGRISFGNKIRIFMIVSSCLLLGILLTGSYLQTDHEKELAKSLYFEYRLNGETLRFGLWEDEETGIYQLFLPSFFAENRGEFLLRYKGGKGTVKIDGVSYRDGDSFTGDGREEIHSLEFLSPLGRVCGDKGLRVLVSENVPALLFTAEDKEDLFSIEEFANKKYIETGSLIMVDGEGKIVCKESLERLKVRGNLTATLDKKPLSFSFHTPLGLCGMAPGIKWNLLANATDGSYLRNKLVLDLANESIYGYEPDGAFVEVYLNGSYQGLYLLTEAVEVAKNRVEIEPRESWFLEMELDFRMEEDIPYVITGKGQIFAVHTETGITETEKEKIFDRLSDIESALEGQEGISLQSGKALGELLDLDSWAEAFLVQEISGDHDTGIASQFAFAPQKENSLLYAGPVWDFDGTMGNVNTAMFKNPAALTASVEQSRPEGNANQNRWFAALYQNDEFRAVVEEKYKNVFRGNLEEILDVKLKSYVEEIERCAVLDAFRWHEKRLGWMFVLPDDLTIPPGGDYEGYAQLQSHVRMAETFLMQKKDFLDKLWIEHRDFCIVEVQNDIPVLNQDYNQTLYYWVERGTPLQGLPQFVDENGIPYGYVDKKTGEKVFDGTIIWEDCILEPG</sequence>
<dbReference type="OrthoDB" id="9803752at2"/>
<keyword evidence="1" id="KW-0812">Transmembrane</keyword>
<keyword evidence="3" id="KW-1185">Reference proteome</keyword>
<name>A0A3A9AFW1_9FIRM</name>
<keyword evidence="1" id="KW-0472">Membrane</keyword>
<organism evidence="2 3">
    <name type="scientific">Parablautia intestinalis</name>
    <dbReference type="NCBI Taxonomy" id="2320100"/>
    <lineage>
        <taxon>Bacteria</taxon>
        <taxon>Bacillati</taxon>
        <taxon>Bacillota</taxon>
        <taxon>Clostridia</taxon>
        <taxon>Lachnospirales</taxon>
        <taxon>Lachnospiraceae</taxon>
        <taxon>Parablautia</taxon>
    </lineage>
</organism>
<dbReference type="EMBL" id="RAYQ01000015">
    <property type="protein sequence ID" value="RKI90277.1"/>
    <property type="molecule type" value="Genomic_DNA"/>
</dbReference>
<dbReference type="RefSeq" id="WP_120470911.1">
    <property type="nucleotide sequence ID" value="NZ_RAYQ01000015.1"/>
</dbReference>
<evidence type="ECO:0000313" key="3">
    <source>
        <dbReference type="Proteomes" id="UP000280696"/>
    </source>
</evidence>
<dbReference type="AlphaFoldDB" id="A0A3A9AFW1"/>
<comment type="caution">
    <text evidence="2">The sequence shown here is derived from an EMBL/GenBank/DDBJ whole genome shotgun (WGS) entry which is preliminary data.</text>
</comment>